<dbReference type="Proteomes" id="UP000826651">
    <property type="component" value="Unassembled WGS sequence"/>
</dbReference>
<keyword evidence="4" id="KW-1185">Reference proteome</keyword>
<feature type="compositionally biased region" description="Basic and acidic residues" evidence="1">
    <location>
        <begin position="39"/>
        <end position="59"/>
    </location>
</feature>
<feature type="compositionally biased region" description="Low complexity" evidence="1">
    <location>
        <begin position="26"/>
        <end position="37"/>
    </location>
</feature>
<evidence type="ECO:0000256" key="1">
    <source>
        <dbReference type="SAM" id="MobiDB-lite"/>
    </source>
</evidence>
<evidence type="ECO:0000313" key="4">
    <source>
        <dbReference type="Proteomes" id="UP000826651"/>
    </source>
</evidence>
<evidence type="ECO:0000256" key="2">
    <source>
        <dbReference type="SAM" id="Phobius"/>
    </source>
</evidence>
<proteinExistence type="predicted"/>
<dbReference type="EMBL" id="JAGSHT010000013">
    <property type="protein sequence ID" value="MBZ2197228.1"/>
    <property type="molecule type" value="Genomic_DNA"/>
</dbReference>
<gene>
    <name evidence="3" type="ORF">KCQ71_13770</name>
</gene>
<keyword evidence="2" id="KW-1133">Transmembrane helix</keyword>
<keyword evidence="2" id="KW-0472">Membrane</keyword>
<sequence length="481" mass="47765">MSTEGTDEALSRLRAADPATGSSPDLAALRRAVTARVGELGDGHDGGNGNHEDTEHDDELLGARRRRASAGRGRRGLLVAASVAALAVFGGGGYAIGAAGGTEPDGGTVVADEGAAGDASVAQEDYSVGAESMLAGYGRTEFTADGLSADGSAAEAYGLDATAALTAERVAQLAQALGLDGDPVLADGVWTVGSWEGGGPVLSVFVDGTASTSYTNPALDPWACAEGAQVEPDSGGDDGTVDCGNDQVAVGENEAIVAAQEVLTAAGVDVDDFNWSITEPGEHATNVVAIPSIGAGTVEGVIGWQFTVTAGGIASAWGSLADVYSLGTYDVVSPVAAVDRLTDPRFGAGGGGGMMPFTAADGGVTESPADSAGAAEDSASTAETAPDVTAQEPAQAPAGPADEPVDSGEPPTAAPAPAQVGAPIDWPVRQVTINGSELVLMSVYQSDSSVVLVPAWRLFDTEGGTWTVNAVADAGLDFSAE</sequence>
<comment type="caution">
    <text evidence="3">The sequence shown here is derived from an EMBL/GenBank/DDBJ whole genome shotgun (WGS) entry which is preliminary data.</text>
</comment>
<keyword evidence="2" id="KW-0812">Transmembrane</keyword>
<accession>A0ABS7SD94</accession>
<feature type="transmembrane region" description="Helical" evidence="2">
    <location>
        <begin position="76"/>
        <end position="96"/>
    </location>
</feature>
<feature type="region of interest" description="Disordered" evidence="1">
    <location>
        <begin position="1"/>
        <end position="59"/>
    </location>
</feature>
<organism evidence="3 4">
    <name type="scientific">Occultella gossypii</name>
    <dbReference type="NCBI Taxonomy" id="2800820"/>
    <lineage>
        <taxon>Bacteria</taxon>
        <taxon>Bacillati</taxon>
        <taxon>Actinomycetota</taxon>
        <taxon>Actinomycetes</taxon>
        <taxon>Micrococcales</taxon>
        <taxon>Ruaniaceae</taxon>
        <taxon>Occultella</taxon>
    </lineage>
</organism>
<feature type="region of interest" description="Disordered" evidence="1">
    <location>
        <begin position="357"/>
        <end position="421"/>
    </location>
</feature>
<name>A0ABS7SD94_9MICO</name>
<evidence type="ECO:0000313" key="3">
    <source>
        <dbReference type="EMBL" id="MBZ2197228.1"/>
    </source>
</evidence>
<protein>
    <submittedName>
        <fullName evidence="3">Uncharacterized protein</fullName>
    </submittedName>
</protein>
<reference evidence="3 4" key="1">
    <citation type="submission" date="2021-04" db="EMBL/GenBank/DDBJ databases">
        <title>Ruania sp. nov., isolated from sandy soil of mangrove forest.</title>
        <authorList>
            <person name="Ge X."/>
            <person name="Huang R."/>
            <person name="Liu W."/>
        </authorList>
    </citation>
    <scope>NUCLEOTIDE SEQUENCE [LARGE SCALE GENOMIC DNA]</scope>
    <source>
        <strain evidence="3 4">N2-46</strain>
    </source>
</reference>
<dbReference type="RefSeq" id="WP_223406825.1">
    <property type="nucleotide sequence ID" value="NZ_JAGSHT010000013.1"/>
</dbReference>
<feature type="compositionally biased region" description="Low complexity" evidence="1">
    <location>
        <begin position="367"/>
        <end position="402"/>
    </location>
</feature>